<reference evidence="15 16" key="1">
    <citation type="journal article" date="2015" name="Sci. Rep.">
        <title>The genome of Leishmania panamensis: insights into genomics of the L. (Viannia) subgenus.</title>
        <authorList>
            <person name="Llanes A."/>
            <person name="Restrepo C.M."/>
            <person name="Vecchio G.D."/>
            <person name="Anguizola F.J."/>
            <person name="Lleonart R."/>
        </authorList>
    </citation>
    <scope>NUCLEOTIDE SEQUENCE [LARGE SCALE GENOMIC DNA]</scope>
    <source>
        <strain evidence="15 16">MHOM/PA/94/PSC-1</strain>
    </source>
</reference>
<evidence type="ECO:0000259" key="14">
    <source>
        <dbReference type="Pfam" id="PF07522"/>
    </source>
</evidence>
<dbReference type="GO" id="GO:0003684">
    <property type="term" value="F:damaged DNA binding"/>
    <property type="evidence" value="ECO:0007669"/>
    <property type="project" value="TreeGrafter"/>
</dbReference>
<proteinExistence type="inferred from homology"/>
<dbReference type="eggNOG" id="KOG1361">
    <property type="taxonomic scope" value="Eukaryota"/>
</dbReference>
<sequence>MDLRQTYIFSLSSGVCLDCVSETPHHSRVQALLSPPATSSQWGGGQTDGNDVFAVRLIPANHCPGAVMFLFVSSFFGTVLHTGDFRFSGLRETWQNPPRSSNWGKTYVPPLPCLIQRSKEQHALTAAVPEVVAPSAPLYEQFIADDEALQDVARRQLLDVLFLDNTFCSPAYKFPSQWEVTQTVIEVLLSLFHRAACRARAAVPLTGHPPRRQVRCAVLMGCYTIGKERVALALRDAFPGVRSAEQSHAASLSTESQRNRNAPQPASWCIHVSPSRYRLLSSMRFFETCFKPLKASGSSEKATSPRNAGGNASSGPLTETAHVEDVPVLLPVMIGAPSTQVTQRKSVATDIDRTLEESGASPATPVRESSAVAEGQTEEVEHLLSVFLVPMANVGYRTVVALAHTDGPAMVNIEDGLALDLERYDQVLIVEPTGWCKRCASRDVSEKYTLLRVPYSEHCAFHELLQFVQFVNPACVVPTVSEESFKQHEALFVEKAPRLRSRVSGVQPITRFFSVSPLSKTKAARDKGNIDMEVTVPCSATAMMLGGSSGLLARAERVNKTVVDDTRTAATDSAVGWKRVRAEVDATPTAALTLTTRVVSATSSTPCHPERLFQKVTREEGRTVAATQHLEEMVVGEEDDCQVVRVVQTVVEISDDD</sequence>
<comment type="similarity">
    <text evidence="2">Belongs to the DNA repair metallo-beta-lactamase (DRMBL) family.</text>
</comment>
<evidence type="ECO:0000256" key="7">
    <source>
        <dbReference type="ARBA" id="ARBA00022839"/>
    </source>
</evidence>
<evidence type="ECO:0000256" key="5">
    <source>
        <dbReference type="ARBA" id="ARBA00022763"/>
    </source>
</evidence>
<dbReference type="PANTHER" id="PTHR23240:SF8">
    <property type="entry name" value="PROTEIN ARTEMIS"/>
    <property type="match status" value="1"/>
</dbReference>
<dbReference type="GO" id="GO:0036297">
    <property type="term" value="P:interstrand cross-link repair"/>
    <property type="evidence" value="ECO:0007669"/>
    <property type="project" value="TreeGrafter"/>
</dbReference>
<dbReference type="GeneID" id="22574506"/>
<evidence type="ECO:0000256" key="8">
    <source>
        <dbReference type="ARBA" id="ARBA00023172"/>
    </source>
</evidence>
<name>A0A088S877_LEIPA</name>
<dbReference type="SUPFAM" id="SSF56281">
    <property type="entry name" value="Metallo-hydrolase/oxidoreductase"/>
    <property type="match status" value="1"/>
</dbReference>
<dbReference type="PANTHER" id="PTHR23240">
    <property type="entry name" value="DNA CROSS-LINK REPAIR PROTEIN PSO2/SNM1-RELATED"/>
    <property type="match status" value="1"/>
</dbReference>
<keyword evidence="8" id="KW-0233">DNA recombination</keyword>
<organism evidence="15 16">
    <name type="scientific">Leishmania panamensis</name>
    <dbReference type="NCBI Taxonomy" id="5679"/>
    <lineage>
        <taxon>Eukaryota</taxon>
        <taxon>Discoba</taxon>
        <taxon>Euglenozoa</taxon>
        <taxon>Kinetoplastea</taxon>
        <taxon>Metakinetoplastina</taxon>
        <taxon>Trypanosomatida</taxon>
        <taxon>Trypanosomatidae</taxon>
        <taxon>Leishmaniinae</taxon>
        <taxon>Leishmania</taxon>
        <taxon>Leishmania guyanensis species complex</taxon>
    </lineage>
</organism>
<dbReference type="GO" id="GO:0006303">
    <property type="term" value="P:double-strand break repair via nonhomologous end joining"/>
    <property type="evidence" value="ECO:0007669"/>
    <property type="project" value="TreeGrafter"/>
</dbReference>
<keyword evidence="7 15" id="KW-0269">Exonuclease</keyword>
<evidence type="ECO:0000256" key="12">
    <source>
        <dbReference type="ARBA" id="ARBA00042677"/>
    </source>
</evidence>
<keyword evidence="6" id="KW-0378">Hydrolase</keyword>
<evidence type="ECO:0000256" key="1">
    <source>
        <dbReference type="ARBA" id="ARBA00004123"/>
    </source>
</evidence>
<dbReference type="GO" id="GO:0004519">
    <property type="term" value="F:endonuclease activity"/>
    <property type="evidence" value="ECO:0007669"/>
    <property type="project" value="UniProtKB-KW"/>
</dbReference>
<dbReference type="Pfam" id="PF07522">
    <property type="entry name" value="DRMBL"/>
    <property type="match status" value="1"/>
</dbReference>
<keyword evidence="3" id="KW-0540">Nuclease</keyword>
<dbReference type="GO" id="GO:0006310">
    <property type="term" value="P:DNA recombination"/>
    <property type="evidence" value="ECO:0007669"/>
    <property type="project" value="UniProtKB-KW"/>
</dbReference>
<evidence type="ECO:0000256" key="13">
    <source>
        <dbReference type="SAM" id="MobiDB-lite"/>
    </source>
</evidence>
<accession>A0A088S877</accession>
<dbReference type="VEuPathDB" id="TriTrypDB:LPAL13_200035500"/>
<gene>
    <name evidence="15" type="ORF">LPMP_202960</name>
</gene>
<keyword evidence="9" id="KW-0234">DNA repair</keyword>
<dbReference type="OrthoDB" id="262529at2759"/>
<evidence type="ECO:0000256" key="3">
    <source>
        <dbReference type="ARBA" id="ARBA00022722"/>
    </source>
</evidence>
<dbReference type="KEGG" id="lpan:LPMP_202960"/>
<evidence type="ECO:0000313" key="15">
    <source>
        <dbReference type="EMBL" id="AIN97791.1"/>
    </source>
</evidence>
<evidence type="ECO:0000256" key="10">
    <source>
        <dbReference type="ARBA" id="ARBA00023242"/>
    </source>
</evidence>
<dbReference type="VEuPathDB" id="TriTrypDB:LPMP_202960"/>
<comment type="subcellular location">
    <subcellularLocation>
        <location evidence="1">Nucleus</location>
    </subcellularLocation>
</comment>
<protein>
    <recommendedName>
        <fullName evidence="11">Protein artemis</fullName>
    </recommendedName>
    <alternativeName>
        <fullName evidence="12">DNA cross-link repair 1C protein</fullName>
    </alternativeName>
</protein>
<keyword evidence="5" id="KW-0227">DNA damage</keyword>
<dbReference type="AlphaFoldDB" id="A0A088S877"/>
<dbReference type="GO" id="GO:0005634">
    <property type="term" value="C:nucleus"/>
    <property type="evidence" value="ECO:0007669"/>
    <property type="project" value="UniProtKB-SubCell"/>
</dbReference>
<evidence type="ECO:0000256" key="11">
    <source>
        <dbReference type="ARBA" id="ARBA00039759"/>
    </source>
</evidence>
<dbReference type="GO" id="GO:0035312">
    <property type="term" value="F:5'-3' DNA exonuclease activity"/>
    <property type="evidence" value="ECO:0007669"/>
    <property type="project" value="TreeGrafter"/>
</dbReference>
<evidence type="ECO:0000256" key="9">
    <source>
        <dbReference type="ARBA" id="ARBA00023204"/>
    </source>
</evidence>
<feature type="region of interest" description="Disordered" evidence="13">
    <location>
        <begin position="295"/>
        <end position="318"/>
    </location>
</feature>
<dbReference type="Gene3D" id="3.60.15.10">
    <property type="entry name" value="Ribonuclease Z/Hydroxyacylglutathione hydrolase-like"/>
    <property type="match status" value="1"/>
</dbReference>
<dbReference type="InterPro" id="IPR036866">
    <property type="entry name" value="RibonucZ/Hydroxyglut_hydro"/>
</dbReference>
<evidence type="ECO:0000256" key="6">
    <source>
        <dbReference type="ARBA" id="ARBA00022801"/>
    </source>
</evidence>
<evidence type="ECO:0000256" key="2">
    <source>
        <dbReference type="ARBA" id="ARBA00010304"/>
    </source>
</evidence>
<evidence type="ECO:0000313" key="16">
    <source>
        <dbReference type="Proteomes" id="UP000063063"/>
    </source>
</evidence>
<dbReference type="RefSeq" id="XP_010698498.1">
    <property type="nucleotide sequence ID" value="XM_010700196.1"/>
</dbReference>
<feature type="compositionally biased region" description="Polar residues" evidence="13">
    <location>
        <begin position="296"/>
        <end position="317"/>
    </location>
</feature>
<keyword evidence="16" id="KW-1185">Reference proteome</keyword>
<evidence type="ECO:0000256" key="4">
    <source>
        <dbReference type="ARBA" id="ARBA00022759"/>
    </source>
</evidence>
<dbReference type="EMBL" id="CP009389">
    <property type="protein sequence ID" value="AIN97791.1"/>
    <property type="molecule type" value="Genomic_DNA"/>
</dbReference>
<keyword evidence="4" id="KW-0255">Endonuclease</keyword>
<dbReference type="Proteomes" id="UP000063063">
    <property type="component" value="Chromosome 20"/>
</dbReference>
<feature type="domain" description="DNA repair metallo-beta-lactamase" evidence="14">
    <location>
        <begin position="401"/>
        <end position="483"/>
    </location>
</feature>
<keyword evidence="10" id="KW-0539">Nucleus</keyword>
<dbReference type="InterPro" id="IPR011084">
    <property type="entry name" value="DRMBL"/>
</dbReference>